<organism evidence="1">
    <name type="scientific">Pararge aegeria</name>
    <name type="common">speckled wood butterfly</name>
    <dbReference type="NCBI Taxonomy" id="116150"/>
    <lineage>
        <taxon>Eukaryota</taxon>
        <taxon>Metazoa</taxon>
        <taxon>Ecdysozoa</taxon>
        <taxon>Arthropoda</taxon>
        <taxon>Hexapoda</taxon>
        <taxon>Insecta</taxon>
        <taxon>Pterygota</taxon>
        <taxon>Neoptera</taxon>
        <taxon>Endopterygota</taxon>
        <taxon>Lepidoptera</taxon>
        <taxon>Glossata</taxon>
        <taxon>Ditrysia</taxon>
        <taxon>Papilionoidea</taxon>
        <taxon>Nymphalidae</taxon>
        <taxon>Satyrinae</taxon>
        <taxon>Satyrini</taxon>
        <taxon>Parargina</taxon>
        <taxon>Pararge</taxon>
    </lineage>
</organism>
<evidence type="ECO:0000313" key="1">
    <source>
        <dbReference type="EMBL" id="JAA91370.1"/>
    </source>
</evidence>
<sequence>MTVLKRCVIFDVAMWLRRHRESGPRALILMSYKIVSGQSCTQFGFLPIAMVFNAMSSCFTPFNVYTMVH</sequence>
<proteinExistence type="predicted"/>
<reference evidence="1" key="1">
    <citation type="journal article" date="2013" name="BMC Genomics">
        <title>Unscrambling butterfly oogenesis.</title>
        <authorList>
            <person name="Carter J.M."/>
            <person name="Baker S.C."/>
            <person name="Pink R."/>
            <person name="Carter D.R."/>
            <person name="Collins A."/>
            <person name="Tomlin J."/>
            <person name="Gibbs M."/>
            <person name="Breuker C.J."/>
        </authorList>
    </citation>
    <scope>NUCLEOTIDE SEQUENCE</scope>
    <source>
        <tissue evidence="1">Ovary</tissue>
    </source>
</reference>
<dbReference type="EMBL" id="GAIX01001190">
    <property type="protein sequence ID" value="JAA91370.1"/>
    <property type="molecule type" value="Transcribed_RNA"/>
</dbReference>
<name>S4PR25_9NEOP</name>
<reference evidence="1" key="2">
    <citation type="submission" date="2013-05" db="EMBL/GenBank/DDBJ databases">
        <authorList>
            <person name="Carter J.-M."/>
            <person name="Baker S.C."/>
            <person name="Pink R."/>
            <person name="Carter D.R.F."/>
            <person name="Collins A."/>
            <person name="Tomlin J."/>
            <person name="Gibbs M."/>
            <person name="Breuker C.J."/>
        </authorList>
    </citation>
    <scope>NUCLEOTIDE SEQUENCE</scope>
    <source>
        <tissue evidence="1">Ovary</tissue>
    </source>
</reference>
<accession>S4PR25</accession>
<dbReference type="AlphaFoldDB" id="S4PR25"/>
<protein>
    <submittedName>
        <fullName evidence="1">Uncharacterized protein</fullName>
    </submittedName>
</protein>